<keyword evidence="2" id="KW-0812">Transmembrane</keyword>
<organism evidence="3 4">
    <name type="scientific">Pristionchus entomophagus</name>
    <dbReference type="NCBI Taxonomy" id="358040"/>
    <lineage>
        <taxon>Eukaryota</taxon>
        <taxon>Metazoa</taxon>
        <taxon>Ecdysozoa</taxon>
        <taxon>Nematoda</taxon>
        <taxon>Chromadorea</taxon>
        <taxon>Rhabditida</taxon>
        <taxon>Rhabditina</taxon>
        <taxon>Diplogasteromorpha</taxon>
        <taxon>Diplogasteroidea</taxon>
        <taxon>Neodiplogasteridae</taxon>
        <taxon>Pristionchus</taxon>
    </lineage>
</organism>
<dbReference type="Pfam" id="PF10323">
    <property type="entry name" value="7TM_GPCR_Srv"/>
    <property type="match status" value="2"/>
</dbReference>
<dbReference type="PANTHER" id="PTHR31627:SF42">
    <property type="entry name" value="G_PROTEIN_RECEP_F1_2 DOMAIN-CONTAINING PROTEIN-RELATED"/>
    <property type="match status" value="1"/>
</dbReference>
<evidence type="ECO:0008006" key="5">
    <source>
        <dbReference type="Google" id="ProtNLM"/>
    </source>
</evidence>
<proteinExistence type="predicted"/>
<evidence type="ECO:0000256" key="2">
    <source>
        <dbReference type="SAM" id="Phobius"/>
    </source>
</evidence>
<name>A0AAV5TKN0_9BILA</name>
<feature type="transmembrane region" description="Helical" evidence="2">
    <location>
        <begin position="6"/>
        <end position="27"/>
    </location>
</feature>
<keyword evidence="2" id="KW-0472">Membrane</keyword>
<keyword evidence="2" id="KW-1133">Transmembrane helix</keyword>
<dbReference type="AlphaFoldDB" id="A0AAV5TKN0"/>
<keyword evidence="4" id="KW-1185">Reference proteome</keyword>
<comment type="caution">
    <text evidence="3">The sequence shown here is derived from an EMBL/GenBank/DDBJ whole genome shotgun (WGS) entry which is preliminary data.</text>
</comment>
<feature type="transmembrane region" description="Helical" evidence="2">
    <location>
        <begin position="231"/>
        <end position="251"/>
    </location>
</feature>
<evidence type="ECO:0000256" key="1">
    <source>
        <dbReference type="SAM" id="MobiDB-lite"/>
    </source>
</evidence>
<feature type="transmembrane region" description="Helical" evidence="2">
    <location>
        <begin position="190"/>
        <end position="211"/>
    </location>
</feature>
<evidence type="ECO:0000313" key="4">
    <source>
        <dbReference type="Proteomes" id="UP001432027"/>
    </source>
</evidence>
<sequence length="293" mass="33956">RMERPQIYFFLLPFSVVTLLLCIKILFVLWKRNAHYNALFYKLIRTQAIFDISYVIVFFAFEIPQDWPHLYEYLIYHNETPWVQLMYAHSYTCVNGQTIDQLSTVKVTLIHITPPFIFGLNVYFGQTSSRFEFIPPLNRVTRVTDADFVRINSMVSMITSISGALILSFCYILIFLTLKKRPYRSWNREASILSTSFVLFLCLCALALYFLSNGLLSIINWDAMYALRMNYYAFSFPISLTILMLLSFIPAKMRQDVLGKTLSRTAVMRLLPSQTPHTQGSSDPRGISDTSSN</sequence>
<feature type="non-terminal residue" evidence="3">
    <location>
        <position position="1"/>
    </location>
</feature>
<dbReference type="PANTHER" id="PTHR31627">
    <property type="entry name" value="SERPENTINE RECEPTOR CLASS GAMMA-RELATED"/>
    <property type="match status" value="1"/>
</dbReference>
<accession>A0AAV5TKN0</accession>
<dbReference type="EMBL" id="BTSX01000004">
    <property type="protein sequence ID" value="GMS94861.1"/>
    <property type="molecule type" value="Genomic_DNA"/>
</dbReference>
<dbReference type="Proteomes" id="UP001432027">
    <property type="component" value="Unassembled WGS sequence"/>
</dbReference>
<reference evidence="3" key="1">
    <citation type="submission" date="2023-10" db="EMBL/GenBank/DDBJ databases">
        <title>Genome assembly of Pristionchus species.</title>
        <authorList>
            <person name="Yoshida K."/>
            <person name="Sommer R.J."/>
        </authorList>
    </citation>
    <scope>NUCLEOTIDE SEQUENCE</scope>
    <source>
        <strain evidence="3">RS0144</strain>
    </source>
</reference>
<feature type="non-terminal residue" evidence="3">
    <location>
        <position position="293"/>
    </location>
</feature>
<gene>
    <name evidence="3" type="ORF">PENTCL1PPCAC_17036</name>
</gene>
<dbReference type="InterPro" id="IPR019426">
    <property type="entry name" value="7TM_GPCR_serpentine_rcpt_Srv"/>
</dbReference>
<protein>
    <recommendedName>
        <fullName evidence="5">G protein-coupled receptor</fullName>
    </recommendedName>
</protein>
<feature type="region of interest" description="Disordered" evidence="1">
    <location>
        <begin position="273"/>
        <end position="293"/>
    </location>
</feature>
<dbReference type="InterPro" id="IPR051119">
    <property type="entry name" value="Nematode_SR-like"/>
</dbReference>
<evidence type="ECO:0000313" key="3">
    <source>
        <dbReference type="EMBL" id="GMS94861.1"/>
    </source>
</evidence>
<feature type="transmembrane region" description="Helical" evidence="2">
    <location>
        <begin position="39"/>
        <end position="61"/>
    </location>
</feature>
<feature type="transmembrane region" description="Helical" evidence="2">
    <location>
        <begin position="157"/>
        <end position="178"/>
    </location>
</feature>